<accession>C0DUK8</accession>
<dbReference type="Proteomes" id="UP000005837">
    <property type="component" value="Unassembled WGS sequence"/>
</dbReference>
<evidence type="ECO:0000313" key="2">
    <source>
        <dbReference type="Proteomes" id="UP000005837"/>
    </source>
</evidence>
<dbReference type="EMBL" id="ACEA01000017">
    <property type="protein sequence ID" value="EEG24406.1"/>
    <property type="molecule type" value="Genomic_DNA"/>
</dbReference>
<sequence length="43" mass="4901">MDLREAASGKGLLPILILLHHIKCVYPTPYGKGYLKMQKSRLF</sequence>
<organism evidence="1 2">
    <name type="scientific">Eikenella corrodens ATCC 23834</name>
    <dbReference type="NCBI Taxonomy" id="546274"/>
    <lineage>
        <taxon>Bacteria</taxon>
        <taxon>Pseudomonadati</taxon>
        <taxon>Pseudomonadota</taxon>
        <taxon>Betaproteobacteria</taxon>
        <taxon>Neisseriales</taxon>
        <taxon>Neisseriaceae</taxon>
        <taxon>Eikenella</taxon>
    </lineage>
</organism>
<dbReference type="AlphaFoldDB" id="C0DUK8"/>
<protein>
    <submittedName>
        <fullName evidence="1">Uncharacterized protein</fullName>
    </submittedName>
</protein>
<evidence type="ECO:0000313" key="1">
    <source>
        <dbReference type="EMBL" id="EEG24406.1"/>
    </source>
</evidence>
<reference evidence="1 2" key="1">
    <citation type="submission" date="2009-01" db="EMBL/GenBank/DDBJ databases">
        <authorList>
            <person name="Fulton L."/>
            <person name="Clifton S."/>
            <person name="Chinwalla A.T."/>
            <person name="Mitreva M."/>
            <person name="Sodergren E."/>
            <person name="Weinstock G."/>
            <person name="Clifton S."/>
            <person name="Dooling D.J."/>
            <person name="Fulton B."/>
            <person name="Minx P."/>
            <person name="Pepin K.H."/>
            <person name="Johnson M."/>
            <person name="Bhonagiri V."/>
            <person name="Nash W.E."/>
            <person name="Mardis E.R."/>
            <person name="Wilson R.K."/>
        </authorList>
    </citation>
    <scope>NUCLEOTIDE SEQUENCE [LARGE SCALE GENOMIC DNA]</scope>
    <source>
        <strain evidence="1 2">ATCC 23834</strain>
    </source>
</reference>
<proteinExistence type="predicted"/>
<name>C0DUK8_EIKCO</name>
<dbReference type="HOGENOM" id="CLU_3232942_0_0_4"/>
<comment type="caution">
    <text evidence="1">The sequence shown here is derived from an EMBL/GenBank/DDBJ whole genome shotgun (WGS) entry which is preliminary data.</text>
</comment>
<gene>
    <name evidence="1" type="ORF">EIKCOROL_01040</name>
</gene>